<dbReference type="PIRSF" id="PIRSF039099">
    <property type="entry name" value="APP-BP1"/>
    <property type="match status" value="1"/>
</dbReference>
<dbReference type="Proteomes" id="UP000692954">
    <property type="component" value="Unassembled WGS sequence"/>
</dbReference>
<dbReference type="GO" id="GO:0019781">
    <property type="term" value="F:NEDD8 activating enzyme activity"/>
    <property type="evidence" value="ECO:0007669"/>
    <property type="project" value="TreeGrafter"/>
</dbReference>
<evidence type="ECO:0000313" key="4">
    <source>
        <dbReference type="EMBL" id="CAD8125682.1"/>
    </source>
</evidence>
<gene>
    <name evidence="4" type="ORF">PSON_ATCC_30995.1.T1610066</name>
</gene>
<accession>A0A8S1RED6</accession>
<name>A0A8S1RED6_9CILI</name>
<comment type="caution">
    <text evidence="4">The sequence shown here is derived from an EMBL/GenBank/DDBJ whole genome shotgun (WGS) entry which is preliminary data.</text>
</comment>
<evidence type="ECO:0000259" key="3">
    <source>
        <dbReference type="Pfam" id="PF00899"/>
    </source>
</evidence>
<evidence type="ECO:0000256" key="2">
    <source>
        <dbReference type="PIRNR" id="PIRNR039099"/>
    </source>
</evidence>
<dbReference type="EMBL" id="CAJJDN010000161">
    <property type="protein sequence ID" value="CAD8125682.1"/>
    <property type="molecule type" value="Genomic_DNA"/>
</dbReference>
<dbReference type="OrthoDB" id="1708823at2759"/>
<dbReference type="InterPro" id="IPR030667">
    <property type="entry name" value="APP-BP1"/>
</dbReference>
<comment type="similarity">
    <text evidence="2">Belongs to the ubiquitin-activating E1 family. ULA1 subfamily.</text>
</comment>
<dbReference type="GO" id="GO:0005737">
    <property type="term" value="C:cytoplasm"/>
    <property type="evidence" value="ECO:0007669"/>
    <property type="project" value="TreeGrafter"/>
</dbReference>
<dbReference type="GO" id="GO:0045116">
    <property type="term" value="P:protein neddylation"/>
    <property type="evidence" value="ECO:0007669"/>
    <property type="project" value="TreeGrafter"/>
</dbReference>
<protein>
    <recommendedName>
        <fullName evidence="2">NEDD8-activating enzyme E1 regulatory subunit</fullName>
    </recommendedName>
</protein>
<dbReference type="PANTHER" id="PTHR10953:SF29">
    <property type="entry name" value="NEDD8-ACTIVATING ENZYME E1 REGULATORY SUBUNIT"/>
    <property type="match status" value="1"/>
</dbReference>
<dbReference type="PANTHER" id="PTHR10953">
    <property type="entry name" value="UBIQUITIN-ACTIVATING ENZYME E1"/>
    <property type="match status" value="1"/>
</dbReference>
<proteinExistence type="inferred from homology"/>
<comment type="pathway">
    <text evidence="2">Protein modification; protein neddylation.</text>
</comment>
<keyword evidence="1 2" id="KW-0833">Ubl conjugation pathway</keyword>
<reference evidence="4" key="1">
    <citation type="submission" date="2021-01" db="EMBL/GenBank/DDBJ databases">
        <authorList>
            <consortium name="Genoscope - CEA"/>
            <person name="William W."/>
        </authorList>
    </citation>
    <scope>NUCLEOTIDE SEQUENCE</scope>
</reference>
<keyword evidence="5" id="KW-1185">Reference proteome</keyword>
<dbReference type="Pfam" id="PF00899">
    <property type="entry name" value="ThiF"/>
    <property type="match status" value="1"/>
</dbReference>
<feature type="domain" description="THIF-type NAD/FAD binding fold" evidence="3">
    <location>
        <begin position="7"/>
        <end position="477"/>
    </location>
</feature>
<sequence length="483" mass="56491">MSSNDKYDRQVRIWGRHGQEKLQNSRVLLLGCDPVGVETLKNLVLPGIGYVVIIDNKLVTDQDVENNFFIPYDTIGQSRAKVVLENLLEMNIDVKGEWHQIDNFNIDGQQFDLIIANEKQCLETKFNLIELQTYGFLGRVRLYSPSCQIIETKPMNPKYDLRIFNPFQELKEYFDSIEIEGDVDYVAHIPYIVILYKALQKYHKEKGKYPSTFQEKHKDFMQVIKSLCGQLEFQYQGNFYEAIENIDQAFDNDNWKNCLEQIEIEQNDGEGYKYKFSTLISALRQFVLIHGAPPLGKAFPDMKCFTQTYVHLKNNIYGIKVEKDFQIFKDLCQNKVDDETIRLFIENIQELKTINFRSIQQELDQPNQVDDYENDCYIWYILLRSVNEYYRINTKWPSQNQDDIQQLKEIVEIQCKLVGVDNVPQSYIQEICRYEGSKLHMIASVLGGMASQEAVKLITNQFVPINNTLIYDGLKSEASIFEF</sequence>
<dbReference type="AlphaFoldDB" id="A0A8S1RED6"/>
<dbReference type="InterPro" id="IPR045886">
    <property type="entry name" value="ThiF/MoeB/HesA"/>
</dbReference>
<dbReference type="InterPro" id="IPR000594">
    <property type="entry name" value="ThiF_NAD_FAD-bd"/>
</dbReference>
<evidence type="ECO:0000313" key="5">
    <source>
        <dbReference type="Proteomes" id="UP000692954"/>
    </source>
</evidence>
<organism evidence="4 5">
    <name type="scientific">Paramecium sonneborni</name>
    <dbReference type="NCBI Taxonomy" id="65129"/>
    <lineage>
        <taxon>Eukaryota</taxon>
        <taxon>Sar</taxon>
        <taxon>Alveolata</taxon>
        <taxon>Ciliophora</taxon>
        <taxon>Intramacronucleata</taxon>
        <taxon>Oligohymenophorea</taxon>
        <taxon>Peniculida</taxon>
        <taxon>Parameciidae</taxon>
        <taxon>Paramecium</taxon>
    </lineage>
</organism>
<evidence type="ECO:0000256" key="1">
    <source>
        <dbReference type="ARBA" id="ARBA00022786"/>
    </source>
</evidence>